<organism evidence="2 3">
    <name type="scientific">Candidatus Hydrogenisulfobacillus filiaventi</name>
    <dbReference type="NCBI Taxonomy" id="2707344"/>
    <lineage>
        <taxon>Bacteria</taxon>
        <taxon>Bacillati</taxon>
        <taxon>Bacillota</taxon>
        <taxon>Clostridia</taxon>
        <taxon>Eubacteriales</taxon>
        <taxon>Clostridiales Family XVII. Incertae Sedis</taxon>
        <taxon>Candidatus Hydrogenisulfobacillus</taxon>
    </lineage>
</organism>
<evidence type="ECO:0000313" key="3">
    <source>
        <dbReference type="Proteomes" id="UP000503399"/>
    </source>
</evidence>
<accession>A0A6F8ZKJ1</accession>
<sequence length="258" mass="27213">MHALILAGQPNRGRLREAFPAVAWEALIPVAGRPLVDYVVDALAATPGVDRLWAVGPVPERPGLTVLPAADNLWDNLRRGLEAVLAHDPGAPALLIATADLPFLTPAVVSRFLEAAPVGMDVVYPIVPRAAVEAAYPGVQRTWVRMADGVFTGGNLFLVRPQALLAVEGTARALLGHRKDPWKLARDLGPGLLWGLVTGRLRIAAVEARVAARWGIRGRAVILEEPAIGVDVDKPGDLSLAARLLEVAAAGPEAGSGR</sequence>
<dbReference type="AlphaFoldDB" id="A0A6F8ZKJ1"/>
<reference evidence="2 3" key="1">
    <citation type="submission" date="2020-02" db="EMBL/GenBank/DDBJ databases">
        <authorList>
            <person name="Hogendoorn C."/>
        </authorList>
    </citation>
    <scope>NUCLEOTIDE SEQUENCE [LARGE SCALE GENOMIC DNA]</scope>
    <source>
        <strain evidence="2">R501</strain>
    </source>
</reference>
<feature type="domain" description="MobA-like NTP transferase" evidence="1">
    <location>
        <begin position="25"/>
        <end position="129"/>
    </location>
</feature>
<protein>
    <submittedName>
        <fullName evidence="2">NTP_transf_3 domain-containing protein</fullName>
    </submittedName>
</protein>
<proteinExistence type="predicted"/>
<keyword evidence="3" id="KW-1185">Reference proteome</keyword>
<evidence type="ECO:0000259" key="1">
    <source>
        <dbReference type="Pfam" id="PF12804"/>
    </source>
</evidence>
<dbReference type="InterPro" id="IPR025877">
    <property type="entry name" value="MobA-like_NTP_Trfase"/>
</dbReference>
<dbReference type="Pfam" id="PF12804">
    <property type="entry name" value="NTP_transf_3"/>
    <property type="match status" value="1"/>
</dbReference>
<dbReference type="Proteomes" id="UP000503399">
    <property type="component" value="Chromosome"/>
</dbReference>
<dbReference type="GO" id="GO:0016779">
    <property type="term" value="F:nucleotidyltransferase activity"/>
    <property type="evidence" value="ECO:0007669"/>
    <property type="project" value="UniProtKB-ARBA"/>
</dbReference>
<dbReference type="InterPro" id="IPR029044">
    <property type="entry name" value="Nucleotide-diphossugar_trans"/>
</dbReference>
<dbReference type="EMBL" id="LR778114">
    <property type="protein sequence ID" value="CAB1130122.1"/>
    <property type="molecule type" value="Genomic_DNA"/>
</dbReference>
<dbReference type="KEGG" id="hfv:R50_2630"/>
<dbReference type="Gene3D" id="3.90.550.10">
    <property type="entry name" value="Spore Coat Polysaccharide Biosynthesis Protein SpsA, Chain A"/>
    <property type="match status" value="1"/>
</dbReference>
<name>A0A6F8ZKJ1_9FIRM</name>
<gene>
    <name evidence="2" type="ORF">R50_2630</name>
</gene>
<dbReference type="SUPFAM" id="SSF53448">
    <property type="entry name" value="Nucleotide-diphospho-sugar transferases"/>
    <property type="match status" value="1"/>
</dbReference>
<evidence type="ECO:0000313" key="2">
    <source>
        <dbReference type="EMBL" id="CAB1130122.1"/>
    </source>
</evidence>